<evidence type="ECO:0000313" key="3">
    <source>
        <dbReference type="Proteomes" id="UP000249499"/>
    </source>
</evidence>
<accession>A0AAF1KBN3</accession>
<keyword evidence="3" id="KW-1185">Reference proteome</keyword>
<reference evidence="3" key="2">
    <citation type="journal article" date="2023" name="MicrobiologyOpen">
        <title>Genomics of the tumorigenes clade of the family Rhizobiaceae and description of Rhizobium rhododendri sp. nov.</title>
        <authorList>
            <person name="Kuzmanovic N."/>
            <person name="diCenzo G.C."/>
            <person name="Bunk B."/>
            <person name="Sproeer C."/>
            <person name="Fruehling A."/>
            <person name="Neumann-Schaal M."/>
            <person name="Overmann J."/>
            <person name="Smalla K."/>
        </authorList>
    </citation>
    <scope>NUCLEOTIDE SEQUENCE [LARGE SCALE GENOMIC DNA]</scope>
    <source>
        <strain evidence="3">1078</strain>
    </source>
</reference>
<evidence type="ECO:0000256" key="1">
    <source>
        <dbReference type="SAM" id="SignalP"/>
    </source>
</evidence>
<feature type="chain" id="PRO_5042027329" description="BA14K family protein" evidence="1">
    <location>
        <begin position="26"/>
        <end position="91"/>
    </location>
</feature>
<organism evidence="2 3">
    <name type="scientific">Rhizobium tumorigenes</name>
    <dbReference type="NCBI Taxonomy" id="2041385"/>
    <lineage>
        <taxon>Bacteria</taxon>
        <taxon>Pseudomonadati</taxon>
        <taxon>Pseudomonadota</taxon>
        <taxon>Alphaproteobacteria</taxon>
        <taxon>Hyphomicrobiales</taxon>
        <taxon>Rhizobiaceae</taxon>
        <taxon>Rhizobium/Agrobacterium group</taxon>
        <taxon>Rhizobium</taxon>
    </lineage>
</organism>
<dbReference type="Proteomes" id="UP000249499">
    <property type="component" value="Chromosome"/>
</dbReference>
<keyword evidence="1" id="KW-0732">Signal</keyword>
<evidence type="ECO:0008006" key="4">
    <source>
        <dbReference type="Google" id="ProtNLM"/>
    </source>
</evidence>
<evidence type="ECO:0000313" key="2">
    <source>
        <dbReference type="EMBL" id="WFR96677.1"/>
    </source>
</evidence>
<dbReference type="KEGG" id="rtu:PR017_06020"/>
<dbReference type="AlphaFoldDB" id="A0AAF1KBN3"/>
<dbReference type="RefSeq" id="WP_111215468.1">
    <property type="nucleotide sequence ID" value="NZ_CP117255.1"/>
</dbReference>
<proteinExistence type="predicted"/>
<name>A0AAF1KBN3_9HYPH</name>
<sequence>MMNVRQIATAAVLGASTLFMTVAPAVSMPLSAVTSVETGTPDVIKVRNRSHHHDRHRRDHRFHGRDDYYDNNDQSGVLFKSFVTGTLFHAR</sequence>
<dbReference type="EMBL" id="CP117255">
    <property type="protein sequence ID" value="WFR96677.1"/>
    <property type="molecule type" value="Genomic_DNA"/>
</dbReference>
<gene>
    <name evidence="2" type="ORF">PR017_06020</name>
</gene>
<reference evidence="2 3" key="1">
    <citation type="journal article" date="2018" name="Sci. Rep.">
        <title>Rhizobium tumorigenes sp. nov., a novel plant tumorigenic bacterium isolated from cane gall tumors on thornless blackberry.</title>
        <authorList>
            <person name="Kuzmanovi N."/>
            <person name="Smalla K."/>
            <person name="Gronow S."/>
            <person name="PuBawska J."/>
        </authorList>
    </citation>
    <scope>NUCLEOTIDE SEQUENCE [LARGE SCALE GENOMIC DNA]</scope>
    <source>
        <strain evidence="2 3">1078</strain>
    </source>
</reference>
<feature type="signal peptide" evidence="1">
    <location>
        <begin position="1"/>
        <end position="25"/>
    </location>
</feature>
<protein>
    <recommendedName>
        <fullName evidence="4">BA14K family protein</fullName>
    </recommendedName>
</protein>